<evidence type="ECO:0000256" key="3">
    <source>
        <dbReference type="SAM" id="Coils"/>
    </source>
</evidence>
<dbReference type="RefSeq" id="WP_126723844.1">
    <property type="nucleotide sequence ID" value="NZ_RYZH01000004.1"/>
</dbReference>
<dbReference type="Pfam" id="PF13181">
    <property type="entry name" value="TPR_8"/>
    <property type="match status" value="1"/>
</dbReference>
<keyword evidence="2" id="KW-0802">TPR repeat</keyword>
<dbReference type="Pfam" id="PF13517">
    <property type="entry name" value="FG-GAP_3"/>
    <property type="match status" value="2"/>
</dbReference>
<evidence type="ECO:0000313" key="7">
    <source>
        <dbReference type="Proteomes" id="UP000280296"/>
    </source>
</evidence>
<feature type="domain" description="ASPIC/UnbV" evidence="5">
    <location>
        <begin position="908"/>
        <end position="972"/>
    </location>
</feature>
<dbReference type="InterPro" id="IPR028994">
    <property type="entry name" value="Integrin_alpha_N"/>
</dbReference>
<feature type="repeat" description="TPR" evidence="2">
    <location>
        <begin position="117"/>
        <end position="150"/>
    </location>
</feature>
<proteinExistence type="predicted"/>
<dbReference type="InterPro" id="IPR019734">
    <property type="entry name" value="TPR_rpt"/>
</dbReference>
<evidence type="ECO:0000256" key="4">
    <source>
        <dbReference type="SAM" id="MobiDB-lite"/>
    </source>
</evidence>
<keyword evidence="1" id="KW-0732">Signal</keyword>
<name>A0A432MPC4_9BACT</name>
<dbReference type="SUPFAM" id="SSF48452">
    <property type="entry name" value="TPR-like"/>
    <property type="match status" value="2"/>
</dbReference>
<dbReference type="Gene3D" id="1.25.40.10">
    <property type="entry name" value="Tetratricopeptide repeat domain"/>
    <property type="match status" value="2"/>
</dbReference>
<keyword evidence="7" id="KW-1185">Reference proteome</keyword>
<dbReference type="InterPro" id="IPR011990">
    <property type="entry name" value="TPR-like_helical_dom_sf"/>
</dbReference>
<gene>
    <name evidence="6" type="ORF">TsocGM_03045</name>
</gene>
<dbReference type="AlphaFoldDB" id="A0A432MPC4"/>
<organism evidence="6 7">
    <name type="scientific">Tautonia sociabilis</name>
    <dbReference type="NCBI Taxonomy" id="2080755"/>
    <lineage>
        <taxon>Bacteria</taxon>
        <taxon>Pseudomonadati</taxon>
        <taxon>Planctomycetota</taxon>
        <taxon>Planctomycetia</taxon>
        <taxon>Isosphaerales</taxon>
        <taxon>Isosphaeraceae</taxon>
        <taxon>Tautonia</taxon>
    </lineage>
</organism>
<dbReference type="PANTHER" id="PTHR16026">
    <property type="entry name" value="CARTILAGE ACIDIC PROTEIN 1"/>
    <property type="match status" value="1"/>
</dbReference>
<evidence type="ECO:0000256" key="2">
    <source>
        <dbReference type="PROSITE-ProRule" id="PRU00339"/>
    </source>
</evidence>
<reference evidence="6 7" key="2">
    <citation type="submission" date="2019-01" db="EMBL/GenBank/DDBJ databases">
        <title>Tautonia sociabilis, a novel thermotolerant planctomycete of Isosphaeraceae family, isolated from a 4000 m deep subterranean habitat.</title>
        <authorList>
            <person name="Kovaleva O.L."/>
            <person name="Elcheninov A.G."/>
            <person name="Van Heerden E."/>
            <person name="Toshchakov S.V."/>
            <person name="Novikov A."/>
            <person name="Bonch-Osmolovskaya E.A."/>
            <person name="Kublanov I.V."/>
        </authorList>
    </citation>
    <scope>NUCLEOTIDE SEQUENCE [LARGE SCALE GENOMIC DNA]</scope>
    <source>
        <strain evidence="6 7">GM2012</strain>
    </source>
</reference>
<feature type="coiled-coil region" evidence="3">
    <location>
        <begin position="324"/>
        <end position="353"/>
    </location>
</feature>
<dbReference type="InterPro" id="IPR027039">
    <property type="entry name" value="Crtac1"/>
</dbReference>
<keyword evidence="3" id="KW-0175">Coiled coil</keyword>
<evidence type="ECO:0000256" key="1">
    <source>
        <dbReference type="ARBA" id="ARBA00022729"/>
    </source>
</evidence>
<dbReference type="Proteomes" id="UP000280296">
    <property type="component" value="Unassembled WGS sequence"/>
</dbReference>
<comment type="caution">
    <text evidence="6">The sequence shown here is derived from an EMBL/GenBank/DDBJ whole genome shotgun (WGS) entry which is preliminary data.</text>
</comment>
<dbReference type="SMART" id="SM00028">
    <property type="entry name" value="TPR"/>
    <property type="match status" value="3"/>
</dbReference>
<dbReference type="InterPro" id="IPR011519">
    <property type="entry name" value="UnbV_ASPIC"/>
</dbReference>
<accession>A0A432MPC4</accession>
<dbReference type="PANTHER" id="PTHR16026:SF0">
    <property type="entry name" value="CARTILAGE ACIDIC PROTEIN 1"/>
    <property type="match status" value="1"/>
</dbReference>
<dbReference type="SUPFAM" id="SSF69318">
    <property type="entry name" value="Integrin alpha N-terminal domain"/>
    <property type="match status" value="1"/>
</dbReference>
<evidence type="ECO:0000259" key="5">
    <source>
        <dbReference type="Pfam" id="PF07593"/>
    </source>
</evidence>
<dbReference type="Gene3D" id="2.130.10.130">
    <property type="entry name" value="Integrin alpha, N-terminal"/>
    <property type="match status" value="2"/>
</dbReference>
<dbReference type="InterPro" id="IPR013517">
    <property type="entry name" value="FG-GAP"/>
</dbReference>
<dbReference type="EMBL" id="RYZH01000004">
    <property type="protein sequence ID" value="RUL89109.1"/>
    <property type="molecule type" value="Genomic_DNA"/>
</dbReference>
<evidence type="ECO:0000313" key="6">
    <source>
        <dbReference type="EMBL" id="RUL89109.1"/>
    </source>
</evidence>
<dbReference type="OrthoDB" id="5287961at2"/>
<sequence>MRGQRWRLGIAVVAAVAIPLGAGIALVAVGPARLVDRIGAGRPASSSAGGPSWEQIVAATRAGQWPRVERMLREWLDRREDDGRARLMLAQLLASSAREAEAARVLAAVPEDDPAYVEARSQLGELALRLGDAPRAEVAFRQAAAADPKAVTPRGRLIYLLSLQLRTGEALDLLRQIHEATGDPRVLVDLVLEEAKAEVDVRGIPPEIDRFLARSPSDPFLRRAAGLARHWRGEPSEALPHLEAAAAALADDPLGRLALAECRALLGLPVEIPEILGPVPDAPADASRWWTARGQLERDAGRLNDAIASYRRAVGLNPESAEARHRLSQALRAAGQEAEAAEQAEQADRLRTRWVNLRRTFTDLRSSGYVADASLFARLGDQCRDASLIAEARSWYEHALALDPGLAAARSGMASLDGRDDPFPVARSRPRLVSSTPTATATATATASPPDAAGEPIGAVRFEDVASSSGLCFSYDHGPADALYLADTMGGGVGLIDFDGDGLLDVYFVNGCPMPSDRAAPPRPNRLFRNLGSWRFEDVTEAAGVAGLGYGMGCAVGDYDGDGDDDLFVTGLNRTILYRNEGDGRFTDVTEAAGVFSDRWTTAAGFGDLDGDGDLDLFVVSYVEDDSNEPRPCRDHAGQPIHCSPAQYPAQQDLLFRNEGDGTFTDVSAEAGIEAPQGRGLGLAIADLDEDGRLDLYVANDASPDFFFRNLGGLRFREEGAVAGLALDGSGHATASMGVVADDLDGDGRIDLFHTNFLNEANTLHRNLGGGQFADATLSAGLAGPSLAVTGFGASAIDADTDGVLDLFVANGHVDDQPWVNSPMAQRPQFFLGRGGGRFALLDAETFPYLAEPVVGRGVASGDLDNDGRVDLVVVHRGAPAAVLRNVTEGGRRFGVRLVGTDSGPLPVGARVTVEAGGRRQARWMTAGTSYLASGDPRLWFGLGAAEAVDRLTIGWPSGLEQAFDSLPADHLVVLVEGQSPQCTRLLDPTR</sequence>
<protein>
    <recommendedName>
        <fullName evidence="5">ASPIC/UnbV domain-containing protein</fullName>
    </recommendedName>
</protein>
<dbReference type="PROSITE" id="PS50005">
    <property type="entry name" value="TPR"/>
    <property type="match status" value="2"/>
</dbReference>
<reference evidence="6 7" key="1">
    <citation type="submission" date="2018-12" db="EMBL/GenBank/DDBJ databases">
        <authorList>
            <person name="Toschakov S.V."/>
        </authorList>
    </citation>
    <scope>NUCLEOTIDE SEQUENCE [LARGE SCALE GENOMIC DNA]</scope>
    <source>
        <strain evidence="6 7">GM2012</strain>
    </source>
</reference>
<feature type="region of interest" description="Disordered" evidence="4">
    <location>
        <begin position="419"/>
        <end position="452"/>
    </location>
</feature>
<feature type="repeat" description="TPR" evidence="2">
    <location>
        <begin position="287"/>
        <end position="320"/>
    </location>
</feature>
<dbReference type="Pfam" id="PF07593">
    <property type="entry name" value="UnbV_ASPIC"/>
    <property type="match status" value="1"/>
</dbReference>
<feature type="compositionally biased region" description="Low complexity" evidence="4">
    <location>
        <begin position="434"/>
        <end position="452"/>
    </location>
</feature>